<gene>
    <name evidence="5" type="ORF">PVAP13_7NG021800</name>
</gene>
<dbReference type="SUPFAM" id="SSF57247">
    <property type="entry name" value="Bowman-Birk inhibitor, BBI"/>
    <property type="match status" value="1"/>
</dbReference>
<evidence type="ECO:0000256" key="3">
    <source>
        <dbReference type="SAM" id="SignalP"/>
    </source>
</evidence>
<name>A0A8T0Q3D8_PANVG</name>
<organism evidence="5 6">
    <name type="scientific">Panicum virgatum</name>
    <name type="common">Blackwell switchgrass</name>
    <dbReference type="NCBI Taxonomy" id="38727"/>
    <lineage>
        <taxon>Eukaryota</taxon>
        <taxon>Viridiplantae</taxon>
        <taxon>Streptophyta</taxon>
        <taxon>Embryophyta</taxon>
        <taxon>Tracheophyta</taxon>
        <taxon>Spermatophyta</taxon>
        <taxon>Magnoliopsida</taxon>
        <taxon>Liliopsida</taxon>
        <taxon>Poales</taxon>
        <taxon>Poaceae</taxon>
        <taxon>PACMAD clade</taxon>
        <taxon>Panicoideae</taxon>
        <taxon>Panicodae</taxon>
        <taxon>Paniceae</taxon>
        <taxon>Panicinae</taxon>
        <taxon>Panicum</taxon>
        <taxon>Panicum sect. Hiantes</taxon>
    </lineage>
</organism>
<dbReference type="InterPro" id="IPR035995">
    <property type="entry name" value="Bowman-Birk_prot_inh"/>
</dbReference>
<accession>A0A8T0Q3D8</accession>
<keyword evidence="3" id="KW-0732">Signal</keyword>
<protein>
    <recommendedName>
        <fullName evidence="4">Bowman-Birk serine protease inhibitors family domain-containing protein</fullName>
    </recommendedName>
</protein>
<comment type="caution">
    <text evidence="5">The sequence shown here is derived from an EMBL/GenBank/DDBJ whole genome shotgun (WGS) entry which is preliminary data.</text>
</comment>
<proteinExistence type="predicted"/>
<feature type="signal peptide" evidence="3">
    <location>
        <begin position="1"/>
        <end position="25"/>
    </location>
</feature>
<dbReference type="GO" id="GO:0004867">
    <property type="term" value="F:serine-type endopeptidase inhibitor activity"/>
    <property type="evidence" value="ECO:0007669"/>
    <property type="project" value="InterPro"/>
</dbReference>
<keyword evidence="1" id="KW-0646">Protease inhibitor</keyword>
<dbReference type="InterPro" id="IPR000877">
    <property type="entry name" value="Prot_inh_BBI"/>
</dbReference>
<evidence type="ECO:0000256" key="1">
    <source>
        <dbReference type="ARBA" id="ARBA00022690"/>
    </source>
</evidence>
<feature type="domain" description="Bowman-Birk serine protease inhibitors family" evidence="4">
    <location>
        <begin position="46"/>
        <end position="66"/>
    </location>
</feature>
<feature type="chain" id="PRO_5035713250" description="Bowman-Birk serine protease inhibitors family domain-containing protein" evidence="3">
    <location>
        <begin position="26"/>
        <end position="74"/>
    </location>
</feature>
<dbReference type="EMBL" id="CM029050">
    <property type="protein sequence ID" value="KAG2564824.1"/>
    <property type="molecule type" value="Genomic_DNA"/>
</dbReference>
<dbReference type="Proteomes" id="UP000823388">
    <property type="component" value="Chromosome 7N"/>
</dbReference>
<keyword evidence="2" id="KW-1015">Disulfide bond</keyword>
<dbReference type="Pfam" id="PF00228">
    <property type="entry name" value="Bowman-Birk_leg"/>
    <property type="match status" value="1"/>
</dbReference>
<keyword evidence="6" id="KW-1185">Reference proteome</keyword>
<dbReference type="Gene3D" id="2.10.69.10">
    <property type="entry name" value="Cysteine Protease (Bromelain) Inhibitor, subunit H"/>
    <property type="match status" value="1"/>
</dbReference>
<evidence type="ECO:0000313" key="6">
    <source>
        <dbReference type="Proteomes" id="UP000823388"/>
    </source>
</evidence>
<evidence type="ECO:0000256" key="2">
    <source>
        <dbReference type="ARBA" id="ARBA00023157"/>
    </source>
</evidence>
<dbReference type="GO" id="GO:0005576">
    <property type="term" value="C:extracellular region"/>
    <property type="evidence" value="ECO:0007669"/>
    <property type="project" value="InterPro"/>
</dbReference>
<evidence type="ECO:0000313" key="5">
    <source>
        <dbReference type="EMBL" id="KAG2564824.1"/>
    </source>
</evidence>
<dbReference type="AlphaFoldDB" id="A0A8T0Q3D8"/>
<evidence type="ECO:0000259" key="4">
    <source>
        <dbReference type="Pfam" id="PF00228"/>
    </source>
</evidence>
<sequence>MRPQVLLATLAALAVLAALPLMSKAAGSEEAGVAAAGDENASPWPCCDQCDFCFRSNPPKCRCLDISRQGCHPS</sequence>
<reference evidence="5" key="1">
    <citation type="submission" date="2020-05" db="EMBL/GenBank/DDBJ databases">
        <title>WGS assembly of Panicum virgatum.</title>
        <authorList>
            <person name="Lovell J.T."/>
            <person name="Jenkins J."/>
            <person name="Shu S."/>
            <person name="Juenger T.E."/>
            <person name="Schmutz J."/>
        </authorList>
    </citation>
    <scope>NUCLEOTIDE SEQUENCE</scope>
    <source>
        <strain evidence="5">AP13</strain>
    </source>
</reference>